<feature type="signal peptide" evidence="1">
    <location>
        <begin position="1"/>
        <end position="19"/>
    </location>
</feature>
<organism evidence="2 3">
    <name type="scientific">Mycena alexandri</name>
    <dbReference type="NCBI Taxonomy" id="1745969"/>
    <lineage>
        <taxon>Eukaryota</taxon>
        <taxon>Fungi</taxon>
        <taxon>Dikarya</taxon>
        <taxon>Basidiomycota</taxon>
        <taxon>Agaricomycotina</taxon>
        <taxon>Agaricomycetes</taxon>
        <taxon>Agaricomycetidae</taxon>
        <taxon>Agaricales</taxon>
        <taxon>Marasmiineae</taxon>
        <taxon>Mycenaceae</taxon>
        <taxon>Mycena</taxon>
    </lineage>
</organism>
<evidence type="ECO:0000313" key="3">
    <source>
        <dbReference type="Proteomes" id="UP001218188"/>
    </source>
</evidence>
<keyword evidence="1" id="KW-0732">Signal</keyword>
<keyword evidence="3" id="KW-1185">Reference proteome</keyword>
<dbReference type="EMBL" id="JARJCM010000100">
    <property type="protein sequence ID" value="KAJ7029602.1"/>
    <property type="molecule type" value="Genomic_DNA"/>
</dbReference>
<proteinExistence type="predicted"/>
<reference evidence="2" key="1">
    <citation type="submission" date="2023-03" db="EMBL/GenBank/DDBJ databases">
        <title>Massive genome expansion in bonnet fungi (Mycena s.s.) driven by repeated elements and novel gene families across ecological guilds.</title>
        <authorList>
            <consortium name="Lawrence Berkeley National Laboratory"/>
            <person name="Harder C.B."/>
            <person name="Miyauchi S."/>
            <person name="Viragh M."/>
            <person name="Kuo A."/>
            <person name="Thoen E."/>
            <person name="Andreopoulos B."/>
            <person name="Lu D."/>
            <person name="Skrede I."/>
            <person name="Drula E."/>
            <person name="Henrissat B."/>
            <person name="Morin E."/>
            <person name="Kohler A."/>
            <person name="Barry K."/>
            <person name="LaButti K."/>
            <person name="Morin E."/>
            <person name="Salamov A."/>
            <person name="Lipzen A."/>
            <person name="Mereny Z."/>
            <person name="Hegedus B."/>
            <person name="Baldrian P."/>
            <person name="Stursova M."/>
            <person name="Weitz H."/>
            <person name="Taylor A."/>
            <person name="Grigoriev I.V."/>
            <person name="Nagy L.G."/>
            <person name="Martin F."/>
            <person name="Kauserud H."/>
        </authorList>
    </citation>
    <scope>NUCLEOTIDE SEQUENCE</scope>
    <source>
        <strain evidence="2">CBHHK200</strain>
    </source>
</reference>
<protein>
    <submittedName>
        <fullName evidence="2">Uncharacterized protein</fullName>
    </submittedName>
</protein>
<comment type="caution">
    <text evidence="2">The sequence shown here is derived from an EMBL/GenBank/DDBJ whole genome shotgun (WGS) entry which is preliminary data.</text>
</comment>
<sequence>MRFTASLLVAVITALQVTGQAVIIPWIGFDCDVAEGERVPCVATCFNFTGHSIQMAFAPATPIFFPGADCTGAPFDLGIVPAGQCVDLVSDTVYQSVACTT</sequence>
<evidence type="ECO:0000313" key="2">
    <source>
        <dbReference type="EMBL" id="KAJ7029602.1"/>
    </source>
</evidence>
<evidence type="ECO:0000256" key="1">
    <source>
        <dbReference type="SAM" id="SignalP"/>
    </source>
</evidence>
<name>A0AAD6WY57_9AGAR</name>
<accession>A0AAD6WY57</accession>
<feature type="chain" id="PRO_5042177135" evidence="1">
    <location>
        <begin position="20"/>
        <end position="101"/>
    </location>
</feature>
<dbReference type="Proteomes" id="UP001218188">
    <property type="component" value="Unassembled WGS sequence"/>
</dbReference>
<gene>
    <name evidence="2" type="ORF">C8F04DRAFT_1264874</name>
</gene>
<dbReference type="AlphaFoldDB" id="A0AAD6WY57"/>